<keyword evidence="1" id="KW-0732">Signal</keyword>
<dbReference type="Pfam" id="PF00419">
    <property type="entry name" value="Fimbrial"/>
    <property type="match status" value="1"/>
</dbReference>
<evidence type="ECO:0000313" key="4">
    <source>
        <dbReference type="EMBL" id="MBW3116748.1"/>
    </source>
</evidence>
<evidence type="ECO:0000259" key="2">
    <source>
        <dbReference type="Pfam" id="PF00419"/>
    </source>
</evidence>
<feature type="signal peptide" evidence="1">
    <location>
        <begin position="1"/>
        <end position="23"/>
    </location>
</feature>
<dbReference type="SUPFAM" id="SSF49401">
    <property type="entry name" value="Bacterial adhesins"/>
    <property type="match status" value="1"/>
</dbReference>
<dbReference type="PANTHER" id="PTHR33420">
    <property type="entry name" value="FIMBRIAL SUBUNIT ELFA-RELATED"/>
    <property type="match status" value="1"/>
</dbReference>
<dbReference type="GeneID" id="92273582"/>
<dbReference type="GO" id="GO:0043709">
    <property type="term" value="P:cell adhesion involved in single-species biofilm formation"/>
    <property type="evidence" value="ECO:0007669"/>
    <property type="project" value="TreeGrafter"/>
</dbReference>
<proteinExistence type="predicted"/>
<reference evidence="6 7" key="1">
    <citation type="submission" date="2017-07" db="EMBL/GenBank/DDBJ databases">
        <title>blaIMP-27 on transferable plasmids in Proteus mirabilis and Providencia rettgeri.</title>
        <authorList>
            <person name="Potter R."/>
        </authorList>
    </citation>
    <scope>NUCLEOTIDE SEQUENCE [LARGE SCALE GENOMIC DNA]</scope>
    <source>
        <strain evidence="6 7">PR1</strain>
    </source>
</reference>
<evidence type="ECO:0000313" key="5">
    <source>
        <dbReference type="EMBL" id="MDI9091935.1"/>
    </source>
</evidence>
<evidence type="ECO:0000256" key="1">
    <source>
        <dbReference type="SAM" id="SignalP"/>
    </source>
</evidence>
<dbReference type="InterPro" id="IPR036937">
    <property type="entry name" value="Adhesion_dom_fimbrial_sf"/>
</dbReference>
<comment type="caution">
    <text evidence="6">The sequence shown here is derived from an EMBL/GenBank/DDBJ whole genome shotgun (WGS) entry which is preliminary data.</text>
</comment>
<dbReference type="Gene3D" id="2.60.40.1090">
    <property type="entry name" value="Fimbrial-type adhesion domain"/>
    <property type="match status" value="1"/>
</dbReference>
<dbReference type="EMBL" id="NOWC01000020">
    <property type="protein sequence ID" value="OZS73625.1"/>
    <property type="molecule type" value="Genomic_DNA"/>
</dbReference>
<dbReference type="InterPro" id="IPR000259">
    <property type="entry name" value="Adhesion_dom_fimbrial"/>
</dbReference>
<gene>
    <name evidence="3" type="primary">papA_2</name>
    <name evidence="6" type="ORF">CHI95_16005</name>
    <name evidence="3" type="ORF">GHA_01690</name>
    <name evidence="4" type="ORF">KYI77_09795</name>
    <name evidence="5" type="ORF">OGX73_04785</name>
</gene>
<dbReference type="AlphaFoldDB" id="A0A264VQR2"/>
<dbReference type="GO" id="GO:0009289">
    <property type="term" value="C:pilus"/>
    <property type="evidence" value="ECO:0007669"/>
    <property type="project" value="InterPro"/>
</dbReference>
<accession>A0A264VQR2</accession>
<dbReference type="Proteomes" id="UP000216001">
    <property type="component" value="Unassembled WGS sequence"/>
</dbReference>
<name>A0A264VQR2_PRORE</name>
<dbReference type="Proteomes" id="UP000834611">
    <property type="component" value="Unassembled WGS sequence"/>
</dbReference>
<feature type="domain" description="Fimbrial-type adhesion" evidence="2">
    <location>
        <begin position="31"/>
        <end position="182"/>
    </location>
</feature>
<organism evidence="6 7">
    <name type="scientific">Providencia rettgeri</name>
    <dbReference type="NCBI Taxonomy" id="587"/>
    <lineage>
        <taxon>Bacteria</taxon>
        <taxon>Pseudomonadati</taxon>
        <taxon>Pseudomonadota</taxon>
        <taxon>Gammaproteobacteria</taxon>
        <taxon>Enterobacterales</taxon>
        <taxon>Morganellaceae</taxon>
        <taxon>Providencia</taxon>
    </lineage>
</organism>
<protein>
    <submittedName>
        <fullName evidence="3">Pap fimbrial major pilin protein</fullName>
    </submittedName>
    <submittedName>
        <fullName evidence="6">Type 1 fimbrial protein</fullName>
    </submittedName>
</protein>
<reference evidence="4" key="3">
    <citation type="submission" date="2021-07" db="EMBL/GenBank/DDBJ databases">
        <authorList>
            <person name="Stanton E."/>
        </authorList>
    </citation>
    <scope>NUCLEOTIDE SEQUENCE</scope>
    <source>
        <strain evidence="4">2021EL-01139</strain>
    </source>
</reference>
<dbReference type="RefSeq" id="WP_004905332.1">
    <property type="nucleotide sequence ID" value="NZ_ABDWLN020000040.1"/>
</dbReference>
<reference evidence="5" key="4">
    <citation type="submission" date="2022-10" db="EMBL/GenBank/DDBJ databases">
        <title>Bacterial isolates recovered from the One Health project in Brazil.</title>
        <authorList>
            <person name="Valiatti T.B."/>
            <person name="Santos F."/>
            <person name="Cayo R."/>
            <person name="Gales A.C."/>
        </authorList>
    </citation>
    <scope>NUCLEOTIDE SEQUENCE</scope>
    <source>
        <strain evidence="5">PVR188</strain>
    </source>
</reference>
<dbReference type="InterPro" id="IPR008966">
    <property type="entry name" value="Adhesion_dom_sf"/>
</dbReference>
<sequence>MKLNKLSIAVLFASSAISTSIFASGNSGELHFSGQVVNAPCNIESESTKQEVPFGQLSRASLEAGNAAEKDIAIKLKECNFDEFSKDTEGKWVAVKDIKITFGGKNYVGTDKEFLGTTGTASNIGIQIKDFKFDEAKSILSQIRNRQGENVLEFTALAKRVDGATPVTEGEFSSIADFKITYE</sequence>
<dbReference type="Proteomes" id="UP001155882">
    <property type="component" value="Unassembled WGS sequence"/>
</dbReference>
<dbReference type="EMBL" id="JAHWLI010000025">
    <property type="protein sequence ID" value="MBW3116748.1"/>
    <property type="molecule type" value="Genomic_DNA"/>
</dbReference>
<evidence type="ECO:0000313" key="6">
    <source>
        <dbReference type="EMBL" id="OZS73625.1"/>
    </source>
</evidence>
<dbReference type="Proteomes" id="UP001159001">
    <property type="component" value="Unassembled WGS sequence"/>
</dbReference>
<reference evidence="3" key="2">
    <citation type="submission" date="2020-05" db="EMBL/GenBank/DDBJ databases">
        <authorList>
            <person name="Delgado-Blas J."/>
        </authorList>
    </citation>
    <scope>NUCLEOTIDE SEQUENCE</scope>
    <source>
        <strain evidence="3">BB1453</strain>
    </source>
</reference>
<dbReference type="EMBL" id="CAHPSF010000003">
    <property type="protein sequence ID" value="CAB5687714.1"/>
    <property type="molecule type" value="Genomic_DNA"/>
</dbReference>
<dbReference type="PANTHER" id="PTHR33420:SF26">
    <property type="entry name" value="FIMBRIAL SUBUNIT"/>
    <property type="match status" value="1"/>
</dbReference>
<dbReference type="EMBL" id="JAOWIN010000002">
    <property type="protein sequence ID" value="MDI9091935.1"/>
    <property type="molecule type" value="Genomic_DNA"/>
</dbReference>
<evidence type="ECO:0000313" key="7">
    <source>
        <dbReference type="Proteomes" id="UP000216001"/>
    </source>
</evidence>
<evidence type="ECO:0000313" key="3">
    <source>
        <dbReference type="EMBL" id="CAB5687714.1"/>
    </source>
</evidence>
<dbReference type="InterPro" id="IPR050263">
    <property type="entry name" value="Bact_Fimbrial_Adh_Pro"/>
</dbReference>
<feature type="chain" id="PRO_5011915154" evidence="1">
    <location>
        <begin position="24"/>
        <end position="183"/>
    </location>
</feature>